<gene>
    <name evidence="2" type="ORF">DYH56_00185</name>
</gene>
<dbReference type="Proteomes" id="UP000263486">
    <property type="component" value="Unassembled WGS sequence"/>
</dbReference>
<proteinExistence type="predicted"/>
<feature type="transmembrane region" description="Helical" evidence="1">
    <location>
        <begin position="113"/>
        <end position="131"/>
    </location>
</feature>
<feature type="transmembrane region" description="Helical" evidence="1">
    <location>
        <begin position="483"/>
        <end position="508"/>
    </location>
</feature>
<accession>A0ABX9KKV3</accession>
<feature type="transmembrane region" description="Helical" evidence="1">
    <location>
        <begin position="47"/>
        <end position="69"/>
    </location>
</feature>
<feature type="transmembrane region" description="Helical" evidence="1">
    <location>
        <begin position="226"/>
        <end position="243"/>
    </location>
</feature>
<keyword evidence="1" id="KW-0812">Transmembrane</keyword>
<keyword evidence="3" id="KW-1185">Reference proteome</keyword>
<protein>
    <submittedName>
        <fullName evidence="2">O-antigen ligase domain-containing protein</fullName>
    </submittedName>
</protein>
<evidence type="ECO:0000256" key="1">
    <source>
        <dbReference type="SAM" id="Phobius"/>
    </source>
</evidence>
<name>A0ABX9KKV3_9FUSO</name>
<keyword evidence="1" id="KW-0472">Membrane</keyword>
<dbReference type="GO" id="GO:0016874">
    <property type="term" value="F:ligase activity"/>
    <property type="evidence" value="ECO:0007669"/>
    <property type="project" value="UniProtKB-KW"/>
</dbReference>
<dbReference type="PANTHER" id="PTHR37422">
    <property type="entry name" value="TEICHURONIC ACID BIOSYNTHESIS PROTEIN TUAE"/>
    <property type="match status" value="1"/>
</dbReference>
<feature type="transmembrane region" description="Helical" evidence="1">
    <location>
        <begin position="249"/>
        <end position="265"/>
    </location>
</feature>
<keyword evidence="2" id="KW-0436">Ligase</keyword>
<organism evidence="2 3">
    <name type="scientific">Psychrilyobacter piezotolerans</name>
    <dbReference type="NCBI Taxonomy" id="2293438"/>
    <lineage>
        <taxon>Bacteria</taxon>
        <taxon>Fusobacteriati</taxon>
        <taxon>Fusobacteriota</taxon>
        <taxon>Fusobacteriia</taxon>
        <taxon>Fusobacteriales</taxon>
        <taxon>Fusobacteriaceae</taxon>
        <taxon>Psychrilyobacter</taxon>
    </lineage>
</organism>
<feature type="transmembrane region" description="Helical" evidence="1">
    <location>
        <begin position="520"/>
        <end position="540"/>
    </location>
</feature>
<dbReference type="EMBL" id="QUAJ01000001">
    <property type="protein sequence ID" value="REI43104.1"/>
    <property type="molecule type" value="Genomic_DNA"/>
</dbReference>
<feature type="transmembrane region" description="Helical" evidence="1">
    <location>
        <begin position="138"/>
        <end position="159"/>
    </location>
</feature>
<dbReference type="InterPro" id="IPR051533">
    <property type="entry name" value="WaaL-like"/>
</dbReference>
<feature type="transmembrane region" description="Helical" evidence="1">
    <location>
        <begin position="203"/>
        <end position="219"/>
    </location>
</feature>
<keyword evidence="1" id="KW-1133">Transmembrane helix</keyword>
<feature type="transmembrane region" description="Helical" evidence="1">
    <location>
        <begin position="546"/>
        <end position="564"/>
    </location>
</feature>
<comment type="caution">
    <text evidence="2">The sequence shown here is derived from an EMBL/GenBank/DDBJ whole genome shotgun (WGS) entry which is preliminary data.</text>
</comment>
<evidence type="ECO:0000313" key="2">
    <source>
        <dbReference type="EMBL" id="REI43104.1"/>
    </source>
</evidence>
<feature type="transmembrane region" description="Helical" evidence="1">
    <location>
        <begin position="78"/>
        <end position="101"/>
    </location>
</feature>
<dbReference type="RefSeq" id="WP_114640824.1">
    <property type="nucleotide sequence ID" value="NZ_JAACIO010000001.1"/>
</dbReference>
<sequence>MLKKIKLLPLLIILGVVPLIVRLKIIPTPIGSLDYMAYPLGENNFDFFSYYKAIFIVALSTIGLILFFIKGEVVKTKYYIPLIVMGILANLSTVFSPFTSIVLKGVGDRYEGIFVWLSYLVITFLTVNLARTKKDIKILLGAAFAGIIVISIIGSFQFFGLDLFKSALGRHLILPKDLWGIADTLNFKFDKYIIYSTYFNPNYGGSLMVMFLFFAAMTFLSVRGKLYNISAYLFYILIYINWLGCRSRAGFLAGQFTLIFFLFFYRKNLIKKSKKIILLVVTSLIIGWVMDGFSENSLGKKLYDTELSSYNPMREMVLNTPNDLVVTTDKAGLNIIRKDEKLVFKDEDGRTLPSEFVDNRYKFNDNRYEKFEIEKRKEDYYNIVYDKFSYPLILRDNGFKTIGFQGRLTDIYMAERVRWMDGYEFRGSSRVYIWSRTIPKLKQTGFLGGGPDTYSLIFPQEDNFGKRIAFGNPSMIVDKPHNLYLQILINMGYLFFIGFVVFIGTYLIQSIKIYRNREFNSFYEVVGLATALAISGYLAAGMFNDSAVSVAPYFWFFMGLGIGVNKKLEG</sequence>
<dbReference type="PANTHER" id="PTHR37422:SF13">
    <property type="entry name" value="LIPOPOLYSACCHARIDE BIOSYNTHESIS PROTEIN PA4999-RELATED"/>
    <property type="match status" value="1"/>
</dbReference>
<reference evidence="2 3" key="1">
    <citation type="submission" date="2018-08" db="EMBL/GenBank/DDBJ databases">
        <title>Draft genome sequence of Psychrilyobacter sp. strain SD5 isolated from Black Sea water.</title>
        <authorList>
            <person name="Yadav S."/>
            <person name="Villanueva L."/>
            <person name="Damste J.S.S."/>
        </authorList>
    </citation>
    <scope>NUCLEOTIDE SEQUENCE [LARGE SCALE GENOMIC DNA]</scope>
    <source>
        <strain evidence="2 3">SD5</strain>
    </source>
</reference>
<feature type="transmembrane region" description="Helical" evidence="1">
    <location>
        <begin position="277"/>
        <end position="294"/>
    </location>
</feature>
<evidence type="ECO:0000313" key="3">
    <source>
        <dbReference type="Proteomes" id="UP000263486"/>
    </source>
</evidence>